<name>A0A1I6GS67_9GAMM</name>
<dbReference type="SMART" id="SM00304">
    <property type="entry name" value="HAMP"/>
    <property type="match status" value="1"/>
</dbReference>
<dbReference type="Pfam" id="PF00672">
    <property type="entry name" value="HAMP"/>
    <property type="match status" value="1"/>
</dbReference>
<dbReference type="InterPro" id="IPR003594">
    <property type="entry name" value="HATPase_dom"/>
</dbReference>
<dbReference type="InterPro" id="IPR004358">
    <property type="entry name" value="Sig_transdc_His_kin-like_C"/>
</dbReference>
<dbReference type="AlphaFoldDB" id="A0A1I6GS67"/>
<proteinExistence type="predicted"/>
<evidence type="ECO:0000256" key="12">
    <source>
        <dbReference type="ARBA" id="ARBA00022989"/>
    </source>
</evidence>
<dbReference type="STRING" id="375760.SAMN04488073_1423"/>
<dbReference type="EC" id="2.7.13.3" evidence="3"/>
<keyword evidence="9" id="KW-0547">Nucleotide-binding</keyword>
<keyword evidence="8 16" id="KW-0812">Transmembrane</keyword>
<accession>A0A1I6GS67</accession>
<evidence type="ECO:0000313" key="20">
    <source>
        <dbReference type="Proteomes" id="UP000199290"/>
    </source>
</evidence>
<keyword evidence="6" id="KW-0597">Phosphoprotein</keyword>
<keyword evidence="15" id="KW-0175">Coiled coil</keyword>
<dbReference type="CDD" id="cd00082">
    <property type="entry name" value="HisKA"/>
    <property type="match status" value="1"/>
</dbReference>
<dbReference type="Pfam" id="PF02518">
    <property type="entry name" value="HATPase_c"/>
    <property type="match status" value="1"/>
</dbReference>
<dbReference type="PANTHER" id="PTHR44936:SF5">
    <property type="entry name" value="SENSOR HISTIDINE KINASE ENVZ"/>
    <property type="match status" value="1"/>
</dbReference>
<keyword evidence="10 19" id="KW-0418">Kinase</keyword>
<dbReference type="InterPro" id="IPR003661">
    <property type="entry name" value="HisK_dim/P_dom"/>
</dbReference>
<evidence type="ECO:0000256" key="5">
    <source>
        <dbReference type="ARBA" id="ARBA00022519"/>
    </source>
</evidence>
<dbReference type="SMART" id="SM00387">
    <property type="entry name" value="HATPase_c"/>
    <property type="match status" value="1"/>
</dbReference>
<evidence type="ECO:0000256" key="4">
    <source>
        <dbReference type="ARBA" id="ARBA00022475"/>
    </source>
</evidence>
<dbReference type="EMBL" id="FOYV01000001">
    <property type="protein sequence ID" value="SFR44976.1"/>
    <property type="molecule type" value="Genomic_DNA"/>
</dbReference>
<organism evidence="19 20">
    <name type="scientific">Marinobacter gudaonensis</name>
    <dbReference type="NCBI Taxonomy" id="375760"/>
    <lineage>
        <taxon>Bacteria</taxon>
        <taxon>Pseudomonadati</taxon>
        <taxon>Pseudomonadota</taxon>
        <taxon>Gammaproteobacteria</taxon>
        <taxon>Pseudomonadales</taxon>
        <taxon>Marinobacteraceae</taxon>
        <taxon>Marinobacter</taxon>
    </lineage>
</organism>
<evidence type="ECO:0000256" key="13">
    <source>
        <dbReference type="ARBA" id="ARBA00023012"/>
    </source>
</evidence>
<evidence type="ECO:0000256" key="7">
    <source>
        <dbReference type="ARBA" id="ARBA00022679"/>
    </source>
</evidence>
<evidence type="ECO:0000256" key="14">
    <source>
        <dbReference type="ARBA" id="ARBA00023136"/>
    </source>
</evidence>
<evidence type="ECO:0000313" key="19">
    <source>
        <dbReference type="EMBL" id="SFR44976.1"/>
    </source>
</evidence>
<feature type="domain" description="HAMP" evidence="18">
    <location>
        <begin position="233"/>
        <end position="285"/>
    </location>
</feature>
<dbReference type="PROSITE" id="PS50885">
    <property type="entry name" value="HAMP"/>
    <property type="match status" value="1"/>
</dbReference>
<dbReference type="GO" id="GO:0005524">
    <property type="term" value="F:ATP binding"/>
    <property type="evidence" value="ECO:0007669"/>
    <property type="project" value="UniProtKB-KW"/>
</dbReference>
<sequence>MSLTNRGESAGSGRRWFPSSLLGRVLLLTLLAMASAQIISSVAWIATFRAQQVQGLVATTRNLAQSAAATAQFFNSLPLEYRHIVLDQLRDMGGTRFFVSLNDRRINMTPLPDTERKRLVTEEVESVLRRRLGNRINLHVDFVDPANLRILNSEMPLDALPQSWAHYALTLEPLNPPVLVTQVEVTEDEWLYLAAALPAPYVSLEDEGIPGQQILFLVVMIAILFPVLAWLIRQQTRPLRRLARAARDLPLEDNQPPLVEKGSAEIVAVTRSFNTMRRRLQSYISDRNQLFRAISHDLKTPITRLRLRVDLIEDDAMRERLEADLRELELLAKNALQSIKDSDIHENAEPVDVERMLRDMAEAYQGDGPGQVTVQGHCRAYRGKPLALKRCFGNLVDNAVKYGNRALVRIEDAAGELRIHVEDEGPGVSEDQLARIFEPYYRLDKNQHQGFGLGLGIARNIAQSHGGELEISNRSTGGLHVTLTLPRH</sequence>
<dbReference type="CDD" id="cd06225">
    <property type="entry name" value="HAMP"/>
    <property type="match status" value="1"/>
</dbReference>
<gene>
    <name evidence="19" type="ORF">SAMN04488073_1423</name>
</gene>
<feature type="transmembrane region" description="Helical" evidence="16">
    <location>
        <begin position="214"/>
        <end position="232"/>
    </location>
</feature>
<evidence type="ECO:0000259" key="17">
    <source>
        <dbReference type="PROSITE" id="PS50109"/>
    </source>
</evidence>
<feature type="domain" description="Histidine kinase" evidence="17">
    <location>
        <begin position="293"/>
        <end position="488"/>
    </location>
</feature>
<reference evidence="20" key="1">
    <citation type="submission" date="2016-10" db="EMBL/GenBank/DDBJ databases">
        <authorList>
            <person name="Varghese N."/>
            <person name="Submissions S."/>
        </authorList>
    </citation>
    <scope>NUCLEOTIDE SEQUENCE [LARGE SCALE GENOMIC DNA]</scope>
    <source>
        <strain evidence="20">CGMCC 1.6294</strain>
    </source>
</reference>
<dbReference type="InterPro" id="IPR036097">
    <property type="entry name" value="HisK_dim/P_sf"/>
</dbReference>
<keyword evidence="7" id="KW-0808">Transferase</keyword>
<dbReference type="PROSITE" id="PS50109">
    <property type="entry name" value="HIS_KIN"/>
    <property type="match status" value="1"/>
</dbReference>
<dbReference type="GO" id="GO:0005886">
    <property type="term" value="C:plasma membrane"/>
    <property type="evidence" value="ECO:0007669"/>
    <property type="project" value="UniProtKB-SubCell"/>
</dbReference>
<dbReference type="SUPFAM" id="SSF55874">
    <property type="entry name" value="ATPase domain of HSP90 chaperone/DNA topoisomerase II/histidine kinase"/>
    <property type="match status" value="1"/>
</dbReference>
<feature type="transmembrane region" description="Helical" evidence="16">
    <location>
        <begin position="21"/>
        <end position="46"/>
    </location>
</feature>
<keyword evidence="20" id="KW-1185">Reference proteome</keyword>
<evidence type="ECO:0000256" key="16">
    <source>
        <dbReference type="SAM" id="Phobius"/>
    </source>
</evidence>
<dbReference type="PRINTS" id="PR00344">
    <property type="entry name" value="BCTRLSENSOR"/>
</dbReference>
<comment type="subcellular location">
    <subcellularLocation>
        <location evidence="2">Cell inner membrane</location>
        <topology evidence="2">Multi-pass membrane protein</topology>
    </subcellularLocation>
</comment>
<evidence type="ECO:0000256" key="2">
    <source>
        <dbReference type="ARBA" id="ARBA00004429"/>
    </source>
</evidence>
<keyword evidence="14 16" id="KW-0472">Membrane</keyword>
<dbReference type="InterPro" id="IPR036890">
    <property type="entry name" value="HATPase_C_sf"/>
</dbReference>
<evidence type="ECO:0000256" key="6">
    <source>
        <dbReference type="ARBA" id="ARBA00022553"/>
    </source>
</evidence>
<dbReference type="Gene3D" id="1.10.287.130">
    <property type="match status" value="1"/>
</dbReference>
<evidence type="ECO:0000256" key="15">
    <source>
        <dbReference type="SAM" id="Coils"/>
    </source>
</evidence>
<dbReference type="SUPFAM" id="SSF47384">
    <property type="entry name" value="Homodimeric domain of signal transducing histidine kinase"/>
    <property type="match status" value="1"/>
</dbReference>
<keyword evidence="13" id="KW-0902">Two-component regulatory system</keyword>
<dbReference type="Gene3D" id="3.30.565.10">
    <property type="entry name" value="Histidine kinase-like ATPase, C-terminal domain"/>
    <property type="match status" value="1"/>
</dbReference>
<evidence type="ECO:0000256" key="1">
    <source>
        <dbReference type="ARBA" id="ARBA00000085"/>
    </source>
</evidence>
<evidence type="ECO:0000256" key="3">
    <source>
        <dbReference type="ARBA" id="ARBA00012438"/>
    </source>
</evidence>
<evidence type="ECO:0000256" key="9">
    <source>
        <dbReference type="ARBA" id="ARBA00022741"/>
    </source>
</evidence>
<evidence type="ECO:0000256" key="8">
    <source>
        <dbReference type="ARBA" id="ARBA00022692"/>
    </source>
</evidence>
<dbReference type="GO" id="GO:0000155">
    <property type="term" value="F:phosphorelay sensor kinase activity"/>
    <property type="evidence" value="ECO:0007669"/>
    <property type="project" value="InterPro"/>
</dbReference>
<dbReference type="InterPro" id="IPR003660">
    <property type="entry name" value="HAMP_dom"/>
</dbReference>
<dbReference type="InterPro" id="IPR050980">
    <property type="entry name" value="2C_sensor_his_kinase"/>
</dbReference>
<keyword evidence="12 16" id="KW-1133">Transmembrane helix</keyword>
<feature type="coiled-coil region" evidence="15">
    <location>
        <begin position="311"/>
        <end position="338"/>
    </location>
</feature>
<protein>
    <recommendedName>
        <fullName evidence="3">histidine kinase</fullName>
        <ecNumber evidence="3">2.7.13.3</ecNumber>
    </recommendedName>
</protein>
<keyword evidence="4" id="KW-1003">Cell membrane</keyword>
<dbReference type="PANTHER" id="PTHR44936">
    <property type="entry name" value="SENSOR PROTEIN CREC"/>
    <property type="match status" value="1"/>
</dbReference>
<dbReference type="Proteomes" id="UP000199290">
    <property type="component" value="Unassembled WGS sequence"/>
</dbReference>
<dbReference type="RefSeq" id="WP_091987632.1">
    <property type="nucleotide sequence ID" value="NZ_FOYV01000001.1"/>
</dbReference>
<dbReference type="OrthoDB" id="9804645at2"/>
<dbReference type="InterPro" id="IPR005467">
    <property type="entry name" value="His_kinase_dom"/>
</dbReference>
<evidence type="ECO:0000259" key="18">
    <source>
        <dbReference type="PROSITE" id="PS50885"/>
    </source>
</evidence>
<dbReference type="CDD" id="cd00075">
    <property type="entry name" value="HATPase"/>
    <property type="match status" value="1"/>
</dbReference>
<keyword evidence="11" id="KW-0067">ATP-binding</keyword>
<evidence type="ECO:0000256" key="11">
    <source>
        <dbReference type="ARBA" id="ARBA00022840"/>
    </source>
</evidence>
<comment type="catalytic activity">
    <reaction evidence="1">
        <text>ATP + protein L-histidine = ADP + protein N-phospho-L-histidine.</text>
        <dbReference type="EC" id="2.7.13.3"/>
    </reaction>
</comment>
<evidence type="ECO:0000256" key="10">
    <source>
        <dbReference type="ARBA" id="ARBA00022777"/>
    </source>
</evidence>
<keyword evidence="5" id="KW-0997">Cell inner membrane</keyword>